<dbReference type="InterPro" id="IPR040221">
    <property type="entry name" value="CDCA7/CDA7L"/>
</dbReference>
<evidence type="ECO:0000256" key="2">
    <source>
        <dbReference type="ARBA" id="ARBA00004496"/>
    </source>
</evidence>
<evidence type="ECO:0000256" key="1">
    <source>
        <dbReference type="ARBA" id="ARBA00004123"/>
    </source>
</evidence>
<keyword evidence="8" id="KW-0804">Transcription</keyword>
<keyword evidence="3" id="KW-0963">Cytoplasm</keyword>
<organism evidence="14">
    <name type="scientific">Amphimedon queenslandica</name>
    <name type="common">Sponge</name>
    <dbReference type="NCBI Taxonomy" id="400682"/>
    <lineage>
        <taxon>Eukaryota</taxon>
        <taxon>Metazoa</taxon>
        <taxon>Porifera</taxon>
        <taxon>Demospongiae</taxon>
        <taxon>Heteroscleromorpha</taxon>
        <taxon>Haplosclerida</taxon>
        <taxon>Niphatidae</taxon>
        <taxon>Amphimedon</taxon>
    </lineage>
</organism>
<dbReference type="OrthoDB" id="298344at2759"/>
<reference evidence="14" key="1">
    <citation type="submission" date="2017-05" db="UniProtKB">
        <authorList>
            <consortium name="EnsemblMetazoa"/>
        </authorList>
    </citation>
    <scope>IDENTIFICATION</scope>
</reference>
<dbReference type="AlphaFoldDB" id="A0A1X7VEB6"/>
<feature type="compositionally biased region" description="Polar residues" evidence="11">
    <location>
        <begin position="95"/>
        <end position="104"/>
    </location>
</feature>
<dbReference type="InParanoid" id="A0A1X7VEB6"/>
<accession>A0A1X7VEB6</accession>
<feature type="domain" description="WHIM2" evidence="13">
    <location>
        <begin position="570"/>
        <end position="637"/>
    </location>
</feature>
<keyword evidence="10" id="KW-0175">Coiled coil</keyword>
<dbReference type="InterPro" id="IPR028941">
    <property type="entry name" value="WHIM2_dom"/>
</dbReference>
<evidence type="ECO:0000256" key="6">
    <source>
        <dbReference type="ARBA" id="ARBA00022843"/>
    </source>
</evidence>
<keyword evidence="6" id="KW-0832">Ubl conjugation</keyword>
<evidence type="ECO:0000256" key="3">
    <source>
        <dbReference type="ARBA" id="ARBA00022490"/>
    </source>
</evidence>
<evidence type="ECO:0000256" key="11">
    <source>
        <dbReference type="SAM" id="MobiDB-lite"/>
    </source>
</evidence>
<keyword evidence="5" id="KW-0597">Phosphoprotein</keyword>
<keyword evidence="4" id="KW-1017">Isopeptide bond</keyword>
<feature type="coiled-coil region" evidence="10">
    <location>
        <begin position="506"/>
        <end position="561"/>
    </location>
</feature>
<sequence>MQQVHQILVRMCEKCLSNRYGLERLSLSVTSWLCPVCSGNCNCSLCRKKSGKLATGVLIPLVKTAGFTNVSEFLQKGTDDVAKCLQWQSPINHTMSTEIQATHNSSKKRKYSKKEDKEYKPPSSRSQPKPEQLPHKEHCVISHTNYSITMNIDEAGRETVEEETDDKENFDVHQISFEGNSVPSEATPTRCLRNRTLFTPCETSRKLLSPKRSRRQKPVPKRVVRVQQDEEKLPLDDDILKKEEKLREIKEKKEMAVRERKAKKLEEKRERQKTLREEALRKREEKKKVLQEAMAKKREEKQLKLDKIRKAKLLLKEAKQQQIRQMEELREAMRKRKEEERNKKLVLVRPITLPSLPSTVVGEQPVLPLPSYPPLELGVAGKYVSSLIFVAEFLNTFKEILGTSDSINLDSFCTMLRKRVYPANMFDALLTLISSDREGESAADFKKEWTTTTAEEYAKRMIMSSSENDMLNLSFDVLESRIQLLHYLCTLALDTSDVIDAIKRGSERHNEEKRAFRNKKNELIQKSMETLKSLSEGGASIDELALKREEFTKELQELHQVHNPVCSSTVRHEPLGTDRHDRLYWSISTLTHVILVEDREGGVWSVININNQLLQQVLNSLDLSDKRESLLQAKLYKIISSNETKMKPT</sequence>
<comment type="subcellular location">
    <subcellularLocation>
        <location evidence="2">Cytoplasm</location>
    </subcellularLocation>
    <subcellularLocation>
        <location evidence="1">Nucleus</location>
    </subcellularLocation>
</comment>
<evidence type="ECO:0000259" key="13">
    <source>
        <dbReference type="Pfam" id="PF15613"/>
    </source>
</evidence>
<feature type="region of interest" description="Disordered" evidence="11">
    <location>
        <begin position="95"/>
        <end position="135"/>
    </location>
</feature>
<proteinExistence type="predicted"/>
<name>A0A1X7VEB6_AMPQE</name>
<evidence type="ECO:0000256" key="4">
    <source>
        <dbReference type="ARBA" id="ARBA00022499"/>
    </source>
</evidence>
<dbReference type="GO" id="GO:0005634">
    <property type="term" value="C:nucleus"/>
    <property type="evidence" value="ECO:0007669"/>
    <property type="project" value="UniProtKB-SubCell"/>
</dbReference>
<evidence type="ECO:0000313" key="14">
    <source>
        <dbReference type="EnsemblMetazoa" id="Aqu2.1.38655_001"/>
    </source>
</evidence>
<keyword evidence="7" id="KW-0805">Transcription regulation</keyword>
<evidence type="ECO:0000256" key="8">
    <source>
        <dbReference type="ARBA" id="ARBA00023163"/>
    </source>
</evidence>
<evidence type="ECO:0000256" key="7">
    <source>
        <dbReference type="ARBA" id="ARBA00023015"/>
    </source>
</evidence>
<evidence type="ECO:0000259" key="12">
    <source>
        <dbReference type="Pfam" id="PF10497"/>
    </source>
</evidence>
<dbReference type="GO" id="GO:0005737">
    <property type="term" value="C:cytoplasm"/>
    <property type="evidence" value="ECO:0007669"/>
    <property type="project" value="UniProtKB-SubCell"/>
</dbReference>
<dbReference type="PANTHER" id="PTHR31169:SF8">
    <property type="entry name" value="ZINC-FINGER DOMAIN OF MONOAMINE-OXIDASE A REPRESSOR R1 PROTEIN"/>
    <property type="match status" value="1"/>
</dbReference>
<dbReference type="GO" id="GO:0006355">
    <property type="term" value="P:regulation of DNA-templated transcription"/>
    <property type="evidence" value="ECO:0007669"/>
    <property type="project" value="InterPro"/>
</dbReference>
<dbReference type="PANTHER" id="PTHR31169">
    <property type="entry name" value="OS05G0300700 PROTEIN"/>
    <property type="match status" value="1"/>
</dbReference>
<evidence type="ECO:0000256" key="10">
    <source>
        <dbReference type="SAM" id="Coils"/>
    </source>
</evidence>
<dbReference type="InterPro" id="IPR018866">
    <property type="entry name" value="Znf-4CXXC_R1"/>
</dbReference>
<protein>
    <recommendedName>
        <fullName evidence="15">DDT domain-containing protein</fullName>
    </recommendedName>
</protein>
<evidence type="ECO:0000256" key="5">
    <source>
        <dbReference type="ARBA" id="ARBA00022553"/>
    </source>
</evidence>
<dbReference type="EnsemblMetazoa" id="Aqu2.1.38655_001">
    <property type="protein sequence ID" value="Aqu2.1.38655_001"/>
    <property type="gene ID" value="Aqu2.1.38655"/>
</dbReference>
<feature type="domain" description="Zinc-finger" evidence="12">
    <location>
        <begin position="5"/>
        <end position="74"/>
    </location>
</feature>
<keyword evidence="9" id="KW-0539">Nucleus</keyword>
<evidence type="ECO:0008006" key="15">
    <source>
        <dbReference type="Google" id="ProtNLM"/>
    </source>
</evidence>
<feature type="coiled-coil region" evidence="10">
    <location>
        <begin position="239"/>
        <end position="343"/>
    </location>
</feature>
<dbReference type="Pfam" id="PF10497">
    <property type="entry name" value="zf-4CXXC_R1"/>
    <property type="match status" value="1"/>
</dbReference>
<dbReference type="Pfam" id="PF15613">
    <property type="entry name" value="WSD"/>
    <property type="match status" value="1"/>
</dbReference>
<evidence type="ECO:0000256" key="9">
    <source>
        <dbReference type="ARBA" id="ARBA00023242"/>
    </source>
</evidence>